<dbReference type="AlphaFoldDB" id="A0A921ULD3"/>
<protein>
    <submittedName>
        <fullName evidence="2">Uncharacterized protein</fullName>
    </submittedName>
</protein>
<proteinExistence type="predicted"/>
<reference evidence="2" key="1">
    <citation type="journal article" date="2019" name="BMC Genomics">
        <title>A new reference genome for Sorghum bicolor reveals high levels of sequence similarity between sweet and grain genotypes: implications for the genetics of sugar metabolism.</title>
        <authorList>
            <person name="Cooper E.A."/>
            <person name="Brenton Z.W."/>
            <person name="Flinn B.S."/>
            <person name="Jenkins J."/>
            <person name="Shu S."/>
            <person name="Flowers D."/>
            <person name="Luo F."/>
            <person name="Wang Y."/>
            <person name="Xia P."/>
            <person name="Barry K."/>
            <person name="Daum C."/>
            <person name="Lipzen A."/>
            <person name="Yoshinaga Y."/>
            <person name="Schmutz J."/>
            <person name="Saski C."/>
            <person name="Vermerris W."/>
            <person name="Kresovich S."/>
        </authorList>
    </citation>
    <scope>NUCLEOTIDE SEQUENCE</scope>
</reference>
<gene>
    <name evidence="2" type="ORF">BDA96_03G061600</name>
</gene>
<feature type="compositionally biased region" description="Basic residues" evidence="1">
    <location>
        <begin position="228"/>
        <end position="239"/>
    </location>
</feature>
<name>A0A921ULD3_SORBI</name>
<evidence type="ECO:0000313" key="2">
    <source>
        <dbReference type="EMBL" id="KAG0536413.1"/>
    </source>
</evidence>
<evidence type="ECO:0000256" key="1">
    <source>
        <dbReference type="SAM" id="MobiDB-lite"/>
    </source>
</evidence>
<feature type="region of interest" description="Disordered" evidence="1">
    <location>
        <begin position="228"/>
        <end position="252"/>
    </location>
</feature>
<dbReference type="EMBL" id="CM027682">
    <property type="protein sequence ID" value="KAG0536413.1"/>
    <property type="molecule type" value="Genomic_DNA"/>
</dbReference>
<comment type="caution">
    <text evidence="2">The sequence shown here is derived from an EMBL/GenBank/DDBJ whole genome shotgun (WGS) entry which is preliminary data.</text>
</comment>
<organism evidence="2 3">
    <name type="scientific">Sorghum bicolor</name>
    <name type="common">Sorghum</name>
    <name type="synonym">Sorghum vulgare</name>
    <dbReference type="NCBI Taxonomy" id="4558"/>
    <lineage>
        <taxon>Eukaryota</taxon>
        <taxon>Viridiplantae</taxon>
        <taxon>Streptophyta</taxon>
        <taxon>Embryophyta</taxon>
        <taxon>Tracheophyta</taxon>
        <taxon>Spermatophyta</taxon>
        <taxon>Magnoliopsida</taxon>
        <taxon>Liliopsida</taxon>
        <taxon>Poales</taxon>
        <taxon>Poaceae</taxon>
        <taxon>PACMAD clade</taxon>
        <taxon>Panicoideae</taxon>
        <taxon>Andropogonodae</taxon>
        <taxon>Andropogoneae</taxon>
        <taxon>Sorghinae</taxon>
        <taxon>Sorghum</taxon>
    </lineage>
</organism>
<accession>A0A921ULD3</accession>
<dbReference type="Proteomes" id="UP000807115">
    <property type="component" value="Chromosome 3"/>
</dbReference>
<sequence length="252" mass="27226">MEVLESVLAEFIGYITSKHSRVDQRRGRLRQLVGAAVDAAEGGAGVAVRGESFSAALQVPRSEAVRGQEQEVLDAAAVASSARRFLAALFVCSAEVDRLTKAVEDDIFVRVLSLHAATEDDMDVDGDAARAATTEDDMDVDGCGRSCASAGSVVTILPSPGAKRKRACGGGEIDTVQPQKRRRLAWTRSHQRLRSGFGRVSSAPRKPALPRSRPAQTVALAYSRFRRRIGKPTTTRHRPQPSLGHHFSRITL</sequence>
<feature type="region of interest" description="Disordered" evidence="1">
    <location>
        <begin position="195"/>
        <end position="215"/>
    </location>
</feature>
<reference evidence="2" key="2">
    <citation type="submission" date="2020-10" db="EMBL/GenBank/DDBJ databases">
        <authorList>
            <person name="Cooper E.A."/>
            <person name="Brenton Z.W."/>
            <person name="Flinn B.S."/>
            <person name="Jenkins J."/>
            <person name="Shu S."/>
            <person name="Flowers D."/>
            <person name="Luo F."/>
            <person name="Wang Y."/>
            <person name="Xia P."/>
            <person name="Barry K."/>
            <person name="Daum C."/>
            <person name="Lipzen A."/>
            <person name="Yoshinaga Y."/>
            <person name="Schmutz J."/>
            <person name="Saski C."/>
            <person name="Vermerris W."/>
            <person name="Kresovich S."/>
        </authorList>
    </citation>
    <scope>NUCLEOTIDE SEQUENCE</scope>
</reference>
<evidence type="ECO:0000313" key="3">
    <source>
        <dbReference type="Proteomes" id="UP000807115"/>
    </source>
</evidence>